<dbReference type="GO" id="GO:0003677">
    <property type="term" value="F:DNA binding"/>
    <property type="evidence" value="ECO:0007669"/>
    <property type="project" value="UniProtKB-KW"/>
</dbReference>
<evidence type="ECO:0000256" key="2">
    <source>
        <dbReference type="ARBA" id="ARBA00023067"/>
    </source>
</evidence>
<dbReference type="CDD" id="cd00591">
    <property type="entry name" value="HU_IHF"/>
    <property type="match status" value="1"/>
</dbReference>
<dbReference type="SUPFAM" id="SSF47729">
    <property type="entry name" value="IHF-like DNA-binding proteins"/>
    <property type="match status" value="1"/>
</dbReference>
<dbReference type="Pfam" id="PF00216">
    <property type="entry name" value="Bac_DNA_binding"/>
    <property type="match status" value="1"/>
</dbReference>
<evidence type="ECO:0000313" key="6">
    <source>
        <dbReference type="Proteomes" id="UP000587524"/>
    </source>
</evidence>
<dbReference type="PANTHER" id="PTHR33175:SF3">
    <property type="entry name" value="DNA-BINDING PROTEIN HU-BETA"/>
    <property type="match status" value="1"/>
</dbReference>
<dbReference type="Proteomes" id="UP000587524">
    <property type="component" value="Unassembled WGS sequence"/>
</dbReference>
<dbReference type="EMBL" id="JACJHZ010000018">
    <property type="protein sequence ID" value="MBA9021701.1"/>
    <property type="molecule type" value="Genomic_DNA"/>
</dbReference>
<evidence type="ECO:0000256" key="3">
    <source>
        <dbReference type="ARBA" id="ARBA00023125"/>
    </source>
</evidence>
<comment type="caution">
    <text evidence="5">The sequence shown here is derived from an EMBL/GenBank/DDBJ whole genome shotgun (WGS) entry which is preliminary data.</text>
</comment>
<keyword evidence="3 5" id="KW-0238">DNA-binding</keyword>
<keyword evidence="6" id="KW-1185">Reference proteome</keyword>
<evidence type="ECO:0000256" key="4">
    <source>
        <dbReference type="RuleBase" id="RU003939"/>
    </source>
</evidence>
<accession>A0ABR6C9Y9</accession>
<protein>
    <submittedName>
        <fullName evidence="5">DNA-binding protein HU-beta</fullName>
    </submittedName>
</protein>
<organism evidence="5 6">
    <name type="scientific">Aminobacter ciceronei</name>
    <dbReference type="NCBI Taxonomy" id="150723"/>
    <lineage>
        <taxon>Bacteria</taxon>
        <taxon>Pseudomonadati</taxon>
        <taxon>Pseudomonadota</taxon>
        <taxon>Alphaproteobacteria</taxon>
        <taxon>Hyphomicrobiales</taxon>
        <taxon>Phyllobacteriaceae</taxon>
        <taxon>Aminobacter</taxon>
    </lineage>
</organism>
<dbReference type="PRINTS" id="PR01727">
    <property type="entry name" value="DNABINDINGHU"/>
</dbReference>
<dbReference type="PANTHER" id="PTHR33175">
    <property type="entry name" value="DNA-BINDING PROTEIN HU"/>
    <property type="match status" value="1"/>
</dbReference>
<comment type="similarity">
    <text evidence="1 4">Belongs to the bacterial histone-like protein family.</text>
</comment>
<dbReference type="RefSeq" id="WP_182574879.1">
    <property type="nucleotide sequence ID" value="NZ_JACJHY010000018.1"/>
</dbReference>
<gene>
    <name evidence="5" type="ORF">HNQ97_003710</name>
</gene>
<dbReference type="InterPro" id="IPR000119">
    <property type="entry name" value="Hist_DNA-bd"/>
</dbReference>
<name>A0ABR6C9Y9_9HYPH</name>
<keyword evidence="2" id="KW-0226">DNA condensation</keyword>
<dbReference type="Gene3D" id="4.10.520.10">
    <property type="entry name" value="IHF-like DNA-binding proteins"/>
    <property type="match status" value="1"/>
</dbReference>
<evidence type="ECO:0000313" key="5">
    <source>
        <dbReference type="EMBL" id="MBA9021701.1"/>
    </source>
</evidence>
<reference evidence="5 6" key="1">
    <citation type="submission" date="2020-08" db="EMBL/GenBank/DDBJ databases">
        <title>Genomic Encyclopedia of Type Strains, Phase IV (KMG-IV): sequencing the most valuable type-strain genomes for metagenomic binning, comparative biology and taxonomic classification.</title>
        <authorList>
            <person name="Goeker M."/>
        </authorList>
    </citation>
    <scope>NUCLEOTIDE SEQUENCE [LARGE SCALE GENOMIC DNA]</scope>
    <source>
        <strain evidence="5 6">DSM 17455</strain>
    </source>
</reference>
<dbReference type="InterPro" id="IPR010992">
    <property type="entry name" value="IHF-like_DNA-bd_dom_sf"/>
</dbReference>
<proteinExistence type="inferred from homology"/>
<evidence type="ECO:0000256" key="1">
    <source>
        <dbReference type="ARBA" id="ARBA00010529"/>
    </source>
</evidence>
<sequence>MTTATEIADKIAATQSLTKAQAKAIVDTVFKEIASAAASGAETNIAGFGKFKVKASPARDGRNPATGGTIKIPASKKLTFAPAKAVKDALNG</sequence>
<dbReference type="SMART" id="SM00411">
    <property type="entry name" value="BHL"/>
    <property type="match status" value="1"/>
</dbReference>